<evidence type="ECO:0000256" key="3">
    <source>
        <dbReference type="ARBA" id="ARBA00022801"/>
    </source>
</evidence>
<dbReference type="PANTHER" id="PTHR11113:SF14">
    <property type="entry name" value="N-ACETYLGLUCOSAMINE-6-PHOSPHATE DEACETYLASE"/>
    <property type="match status" value="1"/>
</dbReference>
<dbReference type="RefSeq" id="WP_012595461.1">
    <property type="nucleotide sequence ID" value="NC_011726.1"/>
</dbReference>
<evidence type="ECO:0000256" key="2">
    <source>
        <dbReference type="ARBA" id="ARBA00022723"/>
    </source>
</evidence>
<reference evidence="10" key="1">
    <citation type="journal article" date="2011" name="MBio">
        <title>Novel metabolic attributes of the genus Cyanothece, comprising a group of unicellular nitrogen-fixing Cyanobacteria.</title>
        <authorList>
            <person name="Bandyopadhyay A."/>
            <person name="Elvitigala T."/>
            <person name="Welsh E."/>
            <person name="Stockel J."/>
            <person name="Liberton M."/>
            <person name="Min H."/>
            <person name="Sherman L.A."/>
            <person name="Pakrasi H.B."/>
        </authorList>
    </citation>
    <scope>NUCLEOTIDE SEQUENCE [LARGE SCALE GENOMIC DNA]</scope>
    <source>
        <strain evidence="10">PCC 8801</strain>
    </source>
</reference>
<dbReference type="CDD" id="cd00854">
    <property type="entry name" value="NagA"/>
    <property type="match status" value="1"/>
</dbReference>
<keyword evidence="2 7" id="KW-0479">Metal-binding</keyword>
<feature type="domain" description="Amidohydrolase-related" evidence="8">
    <location>
        <begin position="55"/>
        <end position="373"/>
    </location>
</feature>
<evidence type="ECO:0000313" key="10">
    <source>
        <dbReference type="Proteomes" id="UP000008204"/>
    </source>
</evidence>
<protein>
    <submittedName>
        <fullName evidence="9">N-acetylglucosamine-6-phosphate deacetylase</fullName>
        <ecNumber evidence="9">3.5.1.25</ecNumber>
    </submittedName>
</protein>
<feature type="binding site" evidence="6">
    <location>
        <position position="238"/>
    </location>
    <ligand>
        <name>substrate</name>
    </ligand>
</feature>
<feature type="binding site" evidence="6">
    <location>
        <begin position="319"/>
        <end position="321"/>
    </location>
    <ligand>
        <name>substrate</name>
    </ligand>
</feature>
<dbReference type="KEGG" id="cyp:PCC8801_2165"/>
<dbReference type="HOGENOM" id="CLU_032482_2_0_3"/>
<evidence type="ECO:0000256" key="7">
    <source>
        <dbReference type="PIRSR" id="PIRSR038994-3"/>
    </source>
</evidence>
<comment type="cofactor">
    <cofactor evidence="7">
        <name>a divalent metal cation</name>
        <dbReference type="ChEBI" id="CHEBI:60240"/>
    </cofactor>
    <text evidence="7">Binds 1 divalent metal cation per subunit.</text>
</comment>
<evidence type="ECO:0000259" key="8">
    <source>
        <dbReference type="Pfam" id="PF01979"/>
    </source>
</evidence>
<dbReference type="InterPro" id="IPR006680">
    <property type="entry name" value="Amidohydro-rel"/>
</dbReference>
<dbReference type="GO" id="GO:0046872">
    <property type="term" value="F:metal ion binding"/>
    <property type="evidence" value="ECO:0007669"/>
    <property type="project" value="UniProtKB-KW"/>
</dbReference>
<gene>
    <name evidence="9" type="ordered locus">PCC8801_2165</name>
</gene>
<dbReference type="InterPro" id="IPR032466">
    <property type="entry name" value="Metal_Hydrolase"/>
</dbReference>
<feature type="binding site" evidence="7">
    <location>
        <position position="206"/>
    </location>
    <ligand>
        <name>Zn(2+)</name>
        <dbReference type="ChEBI" id="CHEBI:29105"/>
    </ligand>
</feature>
<dbReference type="PIRSF" id="PIRSF038994">
    <property type="entry name" value="NagA"/>
    <property type="match status" value="1"/>
</dbReference>
<evidence type="ECO:0000256" key="6">
    <source>
        <dbReference type="PIRSR" id="PIRSR038994-2"/>
    </source>
</evidence>
<feature type="binding site" evidence="7">
    <location>
        <position position="140"/>
    </location>
    <ligand>
        <name>Zn(2+)</name>
        <dbReference type="ChEBI" id="CHEBI:29105"/>
    </ligand>
</feature>
<organism evidence="9 10">
    <name type="scientific">Rippkaea orientalis (strain PCC 8801 / RF-1)</name>
    <name type="common">Cyanothece sp. (strain PCC 8801)</name>
    <dbReference type="NCBI Taxonomy" id="41431"/>
    <lineage>
        <taxon>Bacteria</taxon>
        <taxon>Bacillati</taxon>
        <taxon>Cyanobacteriota</taxon>
        <taxon>Cyanophyceae</taxon>
        <taxon>Oscillatoriophycideae</taxon>
        <taxon>Chroococcales</taxon>
        <taxon>Aphanothecaceae</taxon>
        <taxon>Rippkaea</taxon>
        <taxon>Rippkaea orientalis</taxon>
    </lineage>
</organism>
<accession>B7K046</accession>
<evidence type="ECO:0000256" key="4">
    <source>
        <dbReference type="PIRNR" id="PIRNR038994"/>
    </source>
</evidence>
<keyword evidence="4" id="KW-0119">Carbohydrate metabolism</keyword>
<dbReference type="AlphaFoldDB" id="B7K046"/>
<feature type="active site" description="Proton donor/acceptor" evidence="5">
    <location>
        <position position="286"/>
    </location>
</feature>
<evidence type="ECO:0000256" key="5">
    <source>
        <dbReference type="PIRSR" id="PIRSR038994-1"/>
    </source>
</evidence>
<proteinExistence type="inferred from homology"/>
<dbReference type="PANTHER" id="PTHR11113">
    <property type="entry name" value="N-ACETYLGLUCOSAMINE-6-PHOSPHATE DEACETYLASE"/>
    <property type="match status" value="1"/>
</dbReference>
<dbReference type="Proteomes" id="UP000008204">
    <property type="component" value="Chromosome"/>
</dbReference>
<feature type="binding site" evidence="6">
    <location>
        <position position="151"/>
    </location>
    <ligand>
        <name>substrate</name>
    </ligand>
</feature>
<dbReference type="OrthoDB" id="9776488at2"/>
<evidence type="ECO:0000256" key="1">
    <source>
        <dbReference type="ARBA" id="ARBA00010716"/>
    </source>
</evidence>
<dbReference type="EMBL" id="CP001287">
    <property type="protein sequence ID" value="ACK66193.1"/>
    <property type="molecule type" value="Genomic_DNA"/>
</dbReference>
<feature type="binding site" evidence="7">
    <location>
        <position position="227"/>
    </location>
    <ligand>
        <name>Zn(2+)</name>
        <dbReference type="ChEBI" id="CHEBI:29105"/>
    </ligand>
</feature>
<dbReference type="EC" id="3.5.1.25" evidence="9"/>
<evidence type="ECO:0000313" key="9">
    <source>
        <dbReference type="EMBL" id="ACK66193.1"/>
    </source>
</evidence>
<keyword evidence="10" id="KW-1185">Reference proteome</keyword>
<dbReference type="SUPFAM" id="SSF51556">
    <property type="entry name" value="Metallo-dependent hydrolases"/>
    <property type="match status" value="1"/>
</dbReference>
<name>B7K046_RIPO1</name>
<dbReference type="InterPro" id="IPR003764">
    <property type="entry name" value="GlcNAc_6-P_deAcase"/>
</dbReference>
<sequence length="386" mass="42633">MLKNLTIINAKLANYREKQQIVINCAGIIEAIEPIKIEFNHQNNQDIFDVNGDYLSLGGIDLQINGGLGLAFPEIQEKDLDLLDKICDFLWQEGIDGFCPTIVTTSVKNIQRSLSTIDQFMSLQKQQSRQTSQILGVHLEGPFLNPQKKGAHPAEYLLTPSVEAIKFILGDYAHRVKIMTLAPELDPSDEVIPYLISQGIVVSLGHSQATDQDAKKAFQLGASMVTHAYNAMPSLHHRQPGLLGEAILNPKVYCGLIADGQHVCLTMIQILLRSSYYEQGVFLVSDALSPIGLGDGIYPWDDRQIEVKQGTARLADGTLSGTTWPLLVGVENLVKWGICTPDVAIAMATESPRKAINLSGISPGQPANLLRWNWDKKNQKLSWERL</sequence>
<dbReference type="eggNOG" id="COG1820">
    <property type="taxonomic scope" value="Bacteria"/>
</dbReference>
<keyword evidence="3 4" id="KW-0378">Hydrolase</keyword>
<dbReference type="NCBIfam" id="TIGR00221">
    <property type="entry name" value="nagA"/>
    <property type="match status" value="1"/>
</dbReference>
<dbReference type="GO" id="GO:0008448">
    <property type="term" value="F:N-acetylglucosamine-6-phosphate deacetylase activity"/>
    <property type="evidence" value="ECO:0007669"/>
    <property type="project" value="UniProtKB-EC"/>
</dbReference>
<comment type="similarity">
    <text evidence="1 4">Belongs to the metallo-dependent hydrolases superfamily. NagA family.</text>
</comment>
<feature type="binding site" evidence="6">
    <location>
        <begin position="230"/>
        <end position="231"/>
    </location>
    <ligand>
        <name>substrate</name>
    </ligand>
</feature>
<feature type="binding site" evidence="6">
    <location>
        <position position="262"/>
    </location>
    <ligand>
        <name>substrate</name>
    </ligand>
</feature>
<dbReference type="Pfam" id="PF01979">
    <property type="entry name" value="Amidohydro_1"/>
    <property type="match status" value="1"/>
</dbReference>
<dbReference type="STRING" id="41431.PCC8801_2165"/>
<dbReference type="GO" id="GO:0006046">
    <property type="term" value="P:N-acetylglucosamine catabolic process"/>
    <property type="evidence" value="ECO:0007669"/>
    <property type="project" value="TreeGrafter"/>
</dbReference>
<dbReference type="Gene3D" id="3.20.20.140">
    <property type="entry name" value="Metal-dependent hydrolases"/>
    <property type="match status" value="1"/>
</dbReference>